<feature type="domain" description="UDENN" evidence="2">
    <location>
        <begin position="1"/>
        <end position="348"/>
    </location>
</feature>
<dbReference type="InterPro" id="IPR037516">
    <property type="entry name" value="Tripartite_DENN"/>
</dbReference>
<proteinExistence type="predicted"/>
<feature type="region of interest" description="Disordered" evidence="1">
    <location>
        <begin position="276"/>
        <end position="297"/>
    </location>
</feature>
<comment type="caution">
    <text evidence="3">The sequence shown here is derived from an EMBL/GenBank/DDBJ whole genome shotgun (WGS) entry which is preliminary data.</text>
</comment>
<evidence type="ECO:0000256" key="1">
    <source>
        <dbReference type="SAM" id="MobiDB-lite"/>
    </source>
</evidence>
<dbReference type="Proteomes" id="UP001431209">
    <property type="component" value="Unassembled WGS sequence"/>
</dbReference>
<accession>A0AAW2Z8E7</accession>
<dbReference type="InterPro" id="IPR052809">
    <property type="entry name" value="Actin_polarity_regulatory"/>
</dbReference>
<dbReference type="EMBL" id="JAOPGA020001155">
    <property type="protein sequence ID" value="KAL0485629.1"/>
    <property type="molecule type" value="Genomic_DNA"/>
</dbReference>
<reference evidence="3 4" key="1">
    <citation type="submission" date="2024-03" db="EMBL/GenBank/DDBJ databases">
        <title>The Acrasis kona genome and developmental transcriptomes reveal deep origins of eukaryotic multicellular pathways.</title>
        <authorList>
            <person name="Sheikh S."/>
            <person name="Fu C.-J."/>
            <person name="Brown M.W."/>
            <person name="Baldauf S.L."/>
        </authorList>
    </citation>
    <scope>NUCLEOTIDE SEQUENCE [LARGE SCALE GENOMIC DNA]</scope>
    <source>
        <strain evidence="3 4">ATCC MYA-3509</strain>
    </source>
</reference>
<gene>
    <name evidence="3" type="ORF">AKO1_011908</name>
</gene>
<dbReference type="PROSITE" id="PS50211">
    <property type="entry name" value="DENN"/>
    <property type="match status" value="1"/>
</dbReference>
<keyword evidence="4" id="KW-1185">Reference proteome</keyword>
<dbReference type="GO" id="GO:0051666">
    <property type="term" value="P:actin cortical patch localization"/>
    <property type="evidence" value="ECO:0007669"/>
    <property type="project" value="TreeGrafter"/>
</dbReference>
<evidence type="ECO:0000259" key="2">
    <source>
        <dbReference type="PROSITE" id="PS50211"/>
    </source>
</evidence>
<dbReference type="Pfam" id="PF08616">
    <property type="entry name" value="SPA"/>
    <property type="match status" value="1"/>
</dbReference>
<organism evidence="3 4">
    <name type="scientific">Acrasis kona</name>
    <dbReference type="NCBI Taxonomy" id="1008807"/>
    <lineage>
        <taxon>Eukaryota</taxon>
        <taxon>Discoba</taxon>
        <taxon>Heterolobosea</taxon>
        <taxon>Tetramitia</taxon>
        <taxon>Eutetramitia</taxon>
        <taxon>Acrasidae</taxon>
        <taxon>Acrasis</taxon>
    </lineage>
</organism>
<dbReference type="PANTHER" id="PTHR28245">
    <property type="entry name" value="ARF3-INTERACTING PROTEIN 1"/>
    <property type="match status" value="1"/>
</dbReference>
<evidence type="ECO:0000313" key="3">
    <source>
        <dbReference type="EMBL" id="KAL0485629.1"/>
    </source>
</evidence>
<evidence type="ECO:0000313" key="4">
    <source>
        <dbReference type="Proteomes" id="UP001431209"/>
    </source>
</evidence>
<dbReference type="GO" id="GO:0005886">
    <property type="term" value="C:plasma membrane"/>
    <property type="evidence" value="ECO:0007669"/>
    <property type="project" value="TreeGrafter"/>
</dbReference>
<protein>
    <recommendedName>
        <fullName evidence="2">UDENN domain-containing protein</fullName>
    </recommendedName>
</protein>
<dbReference type="PANTHER" id="PTHR28245:SF1">
    <property type="entry name" value="ARF3-INTERACTING PROTEIN 1"/>
    <property type="match status" value="1"/>
</dbReference>
<dbReference type="AlphaFoldDB" id="A0AAW2Z8E7"/>
<name>A0AAW2Z8E7_9EUKA</name>
<sequence>MDLSGCPRYTDPQKLVWRYSVLDDSRLHYSFKTRFRFELVDEVDNTSVHLASIKTNTSQRPRSASTPKQLQLHLLSVSQVLESFVDIKIPLALSINETFIHEGPLVSISKLIQLFQERTFFIYNCLLYEKKIVMVGHNKNAGEVASYVLSVCSMTPELPNLLRSRVFPYISLANMDFTKVPGYVIGATNPMFASKEDFYDIVCDLDNGNIQLSTTVQMNITKNQMFNQPAINLQKRRGTVDFPPTPKLTGAEVLQLNLRSKSLHFKPTVIKKHYRTASRDADEPSSPDIRRMSSMRSPSVGYLDHDTGMLIFDYGGDDVSYLTDSDVLLFQKISQAVKDSIRRTKEFCNQDVDGVLCGLWRDYTEELCEVAFDQQQQILFHQQQYYKSISSTSSPSAQVTSSTDPSMQSNVKSKCFKDFRMAKDL</sequence>